<gene>
    <name evidence="1" type="ORF">JM93_03508</name>
</gene>
<evidence type="ECO:0000313" key="2">
    <source>
        <dbReference type="Proteomes" id="UP000320593"/>
    </source>
</evidence>
<dbReference type="RefSeq" id="WP_145345905.1">
    <property type="nucleotide sequence ID" value="NZ_SMLY01000084.1"/>
</dbReference>
<protein>
    <submittedName>
        <fullName evidence="1">Uncharacterized protein</fullName>
    </submittedName>
</protein>
<name>A0A562SMN9_9HYPH</name>
<dbReference type="EMBL" id="VLLF01000009">
    <property type="protein sequence ID" value="TWI82164.1"/>
    <property type="molecule type" value="Genomic_DNA"/>
</dbReference>
<accession>A0A562SMN9</accession>
<proteinExistence type="predicted"/>
<keyword evidence="2" id="KW-1185">Reference proteome</keyword>
<dbReference type="SUPFAM" id="SSF51294">
    <property type="entry name" value="Hedgehog/intein (Hint) domain"/>
    <property type="match status" value="1"/>
</dbReference>
<dbReference type="OrthoDB" id="8479154at2"/>
<dbReference type="Gene3D" id="2.170.16.10">
    <property type="entry name" value="Hedgehog/Intein (Hint) domain"/>
    <property type="match status" value="1"/>
</dbReference>
<dbReference type="InterPro" id="IPR036844">
    <property type="entry name" value="Hint_dom_sf"/>
</dbReference>
<sequence>MEKIEIGYHPIGVSANYTHHKFILYTQADGTTFQIHGGGTQGYGISPLDELVSSGIPTFEGFGSLGMRVFETTSRTQISSDVQRETVFEGEDLKVVFYKMVGMAQGIAEENTTYNAATNNSNTLVDRIVQWSGGEAPKLDGELMSPGSVSDDEYNPDFYSKLPPPLWGDELYSKHSDITHALFRGYCFLPGTPIDMWDGSQKPIEDICIGDQVVSYDKKGNWFPVM</sequence>
<evidence type="ECO:0000313" key="1">
    <source>
        <dbReference type="EMBL" id="TWI82164.1"/>
    </source>
</evidence>
<reference evidence="1 2" key="1">
    <citation type="submission" date="2019-07" db="EMBL/GenBank/DDBJ databases">
        <title>Genomic Encyclopedia of Archaeal and Bacterial Type Strains, Phase II (KMG-II): from individual species to whole genera.</title>
        <authorList>
            <person name="Goeker M."/>
        </authorList>
    </citation>
    <scope>NUCLEOTIDE SEQUENCE [LARGE SCALE GENOMIC DNA]</scope>
    <source>
        <strain evidence="1 2">ATCC BAA-252</strain>
    </source>
</reference>
<comment type="caution">
    <text evidence="1">The sequence shown here is derived from an EMBL/GenBank/DDBJ whole genome shotgun (WGS) entry which is preliminary data.</text>
</comment>
<organism evidence="1 2">
    <name type="scientific">Roseibium hamelinense</name>
    <dbReference type="NCBI Taxonomy" id="150831"/>
    <lineage>
        <taxon>Bacteria</taxon>
        <taxon>Pseudomonadati</taxon>
        <taxon>Pseudomonadota</taxon>
        <taxon>Alphaproteobacteria</taxon>
        <taxon>Hyphomicrobiales</taxon>
        <taxon>Stappiaceae</taxon>
        <taxon>Roseibium</taxon>
    </lineage>
</organism>
<dbReference type="AlphaFoldDB" id="A0A562SMN9"/>
<dbReference type="Proteomes" id="UP000320593">
    <property type="component" value="Unassembled WGS sequence"/>
</dbReference>